<comment type="caution">
    <text evidence="1">The sequence shown here is derived from an EMBL/GenBank/DDBJ whole genome shotgun (WGS) entry which is preliminary data.</text>
</comment>
<dbReference type="AlphaFoldDB" id="A0A4S4JZV1"/>
<name>A0A4S4JZV1_ALKAL</name>
<evidence type="ECO:0000313" key="2">
    <source>
        <dbReference type="Proteomes" id="UP000297014"/>
    </source>
</evidence>
<reference evidence="1 2" key="1">
    <citation type="submission" date="2014-01" db="EMBL/GenBank/DDBJ databases">
        <title>Draft genome sequencing of Bacillus alcalophilus CGMCC 1.3604.</title>
        <authorList>
            <person name="Yang J."/>
            <person name="Diao L."/>
            <person name="Yang S."/>
        </authorList>
    </citation>
    <scope>NUCLEOTIDE SEQUENCE [LARGE SCALE GENOMIC DNA]</scope>
    <source>
        <strain evidence="1 2">CGMCC 1.3604</strain>
    </source>
</reference>
<sequence length="88" mass="10168">MEEVPVDKNILEVSTSKIRICYNKKRIKEGTDKMKLMACQEHVELAMEMIIDEKEVAPNIEILTKDQDLSTVCEFCQNEAKYSVSNQQ</sequence>
<dbReference type="NCBIfam" id="TIGR04129">
    <property type="entry name" value="CxxH_BA5709"/>
    <property type="match status" value="1"/>
</dbReference>
<evidence type="ECO:0008006" key="3">
    <source>
        <dbReference type="Google" id="ProtNLM"/>
    </source>
</evidence>
<organism evidence="1 2">
    <name type="scientific">Alkalihalobacillus alcalophilus ATCC 27647 = CGMCC 1.3604</name>
    <dbReference type="NCBI Taxonomy" id="1218173"/>
    <lineage>
        <taxon>Bacteria</taxon>
        <taxon>Bacillati</taxon>
        <taxon>Bacillota</taxon>
        <taxon>Bacilli</taxon>
        <taxon>Bacillales</taxon>
        <taxon>Bacillaceae</taxon>
        <taxon>Alkalihalobacillus</taxon>
    </lineage>
</organism>
<accession>A0A4S4JZV1</accession>
<dbReference type="Pfam" id="PF14116">
    <property type="entry name" value="YyzF"/>
    <property type="match status" value="1"/>
</dbReference>
<dbReference type="Proteomes" id="UP000297014">
    <property type="component" value="Unassembled WGS sequence"/>
</dbReference>
<evidence type="ECO:0000313" key="1">
    <source>
        <dbReference type="EMBL" id="THG90811.1"/>
    </source>
</evidence>
<dbReference type="InterPro" id="IPR025626">
    <property type="entry name" value="YyzF"/>
</dbReference>
<dbReference type="EMBL" id="JALP01000113">
    <property type="protein sequence ID" value="THG90811.1"/>
    <property type="molecule type" value="Genomic_DNA"/>
</dbReference>
<proteinExistence type="predicted"/>
<protein>
    <recommendedName>
        <fullName evidence="3">CxxH/CxxC protein</fullName>
    </recommendedName>
</protein>
<gene>
    <name evidence="1" type="ORF">AJ85_08690</name>
</gene>